<dbReference type="InParanoid" id="A0A0D2WKT4"/>
<dbReference type="InterPro" id="IPR036770">
    <property type="entry name" value="Ankyrin_rpt-contain_sf"/>
</dbReference>
<feature type="region of interest" description="Disordered" evidence="2">
    <location>
        <begin position="1095"/>
        <end position="1146"/>
    </location>
</feature>
<dbReference type="InterPro" id="IPR014756">
    <property type="entry name" value="Ig_E-set"/>
</dbReference>
<evidence type="ECO:0000313" key="5">
    <source>
        <dbReference type="Proteomes" id="UP000008743"/>
    </source>
</evidence>
<organism evidence="4 5">
    <name type="scientific">Capsaspora owczarzaki (strain ATCC 30864)</name>
    <dbReference type="NCBI Taxonomy" id="595528"/>
    <lineage>
        <taxon>Eukaryota</taxon>
        <taxon>Filasterea</taxon>
        <taxon>Capsaspora</taxon>
    </lineage>
</organism>
<gene>
    <name evidence="4" type="ORF">CAOG_001632</name>
</gene>
<evidence type="ECO:0000259" key="3">
    <source>
        <dbReference type="SMART" id="SM00429"/>
    </source>
</evidence>
<dbReference type="STRING" id="595528.A0A0D2WKT4"/>
<dbReference type="InterPro" id="IPR037059">
    <property type="entry name" value="RHD_DNA_bind_dom_sf"/>
</dbReference>
<dbReference type="PROSITE" id="PS50088">
    <property type="entry name" value="ANK_REPEAT"/>
    <property type="match status" value="4"/>
</dbReference>
<dbReference type="Pfam" id="PF16179">
    <property type="entry name" value="RHD_dimer"/>
    <property type="match status" value="1"/>
</dbReference>
<dbReference type="Gene3D" id="1.25.40.20">
    <property type="entry name" value="Ankyrin repeat-containing domain"/>
    <property type="match status" value="2"/>
</dbReference>
<dbReference type="OrthoDB" id="5959487at2759"/>
<dbReference type="InterPro" id="IPR000451">
    <property type="entry name" value="NFkB/Dor"/>
</dbReference>
<reference evidence="4" key="1">
    <citation type="submission" date="2011-02" db="EMBL/GenBank/DDBJ databases">
        <title>The Genome Sequence of Capsaspora owczarzaki ATCC 30864.</title>
        <authorList>
            <consortium name="The Broad Institute Genome Sequencing Platform"/>
            <person name="Russ C."/>
            <person name="Cuomo C."/>
            <person name="Burger G."/>
            <person name="Gray M.W."/>
            <person name="Holland P.W.H."/>
            <person name="King N."/>
            <person name="Lang F.B.F."/>
            <person name="Roger A.J."/>
            <person name="Ruiz-Trillo I."/>
            <person name="Young S.K."/>
            <person name="Zeng Q."/>
            <person name="Gargeya S."/>
            <person name="Alvarado L."/>
            <person name="Berlin A."/>
            <person name="Chapman S.B."/>
            <person name="Chen Z."/>
            <person name="Freedman E."/>
            <person name="Gellesch M."/>
            <person name="Goldberg J."/>
            <person name="Griggs A."/>
            <person name="Gujja S."/>
            <person name="Heilman E."/>
            <person name="Heiman D."/>
            <person name="Howarth C."/>
            <person name="Mehta T."/>
            <person name="Neiman D."/>
            <person name="Pearson M."/>
            <person name="Roberts A."/>
            <person name="Saif S."/>
            <person name="Shea T."/>
            <person name="Shenoy N."/>
            <person name="Sisk P."/>
            <person name="Stolte C."/>
            <person name="Sykes S."/>
            <person name="White J."/>
            <person name="Yandava C."/>
            <person name="Haas B."/>
            <person name="Nusbaum C."/>
            <person name="Birren B."/>
        </authorList>
    </citation>
    <scope>NUCLEOTIDE SEQUENCE</scope>
    <source>
        <strain evidence="4">ATCC 30864</strain>
    </source>
</reference>
<dbReference type="Gene3D" id="2.60.40.340">
    <property type="entry name" value="Rel homology domain (RHD), DNA-binding domain"/>
    <property type="match status" value="1"/>
</dbReference>
<feature type="region of interest" description="Disordered" evidence="2">
    <location>
        <begin position="59"/>
        <end position="112"/>
    </location>
</feature>
<dbReference type="InterPro" id="IPR032397">
    <property type="entry name" value="RHD_dimer"/>
</dbReference>
<dbReference type="Gene3D" id="2.60.40.10">
    <property type="entry name" value="Immunoglobulins"/>
    <property type="match status" value="1"/>
</dbReference>
<dbReference type="SMART" id="SM00429">
    <property type="entry name" value="IPT"/>
    <property type="match status" value="1"/>
</dbReference>
<dbReference type="RefSeq" id="XP_004364500.1">
    <property type="nucleotide sequence ID" value="XM_004364443.2"/>
</dbReference>
<feature type="repeat" description="ANK" evidence="1">
    <location>
        <begin position="857"/>
        <end position="889"/>
    </location>
</feature>
<evidence type="ECO:0000313" key="4">
    <source>
        <dbReference type="EMBL" id="KJE90298.1"/>
    </source>
</evidence>
<name>A0A0D2WKT4_CAPO3</name>
<dbReference type="GO" id="GO:0005737">
    <property type="term" value="C:cytoplasm"/>
    <property type="evidence" value="ECO:0007669"/>
    <property type="project" value="InterPro"/>
</dbReference>
<dbReference type="InterPro" id="IPR008967">
    <property type="entry name" value="p53-like_TF_DNA-bd_sf"/>
</dbReference>
<feature type="compositionally biased region" description="Basic and acidic residues" evidence="2">
    <location>
        <begin position="530"/>
        <end position="543"/>
    </location>
</feature>
<feature type="compositionally biased region" description="Polar residues" evidence="2">
    <location>
        <begin position="1118"/>
        <end position="1135"/>
    </location>
</feature>
<dbReference type="InterPro" id="IPR002909">
    <property type="entry name" value="IPT_dom"/>
</dbReference>
<feature type="repeat" description="ANK" evidence="1">
    <location>
        <begin position="636"/>
        <end position="670"/>
    </location>
</feature>
<dbReference type="InterPro" id="IPR013783">
    <property type="entry name" value="Ig-like_fold"/>
</dbReference>
<feature type="domain" description="IPT/TIG" evidence="3">
    <location>
        <begin position="396"/>
        <end position="512"/>
    </location>
</feature>
<feature type="compositionally biased region" description="Basic residues" evidence="2">
    <location>
        <begin position="1032"/>
        <end position="1045"/>
    </location>
</feature>
<dbReference type="PANTHER" id="PTHR24169">
    <property type="entry name" value="NUCLEAR FACTOR NF-KAPPA-B PROTEIN"/>
    <property type="match status" value="1"/>
</dbReference>
<dbReference type="PANTHER" id="PTHR24169:SF28">
    <property type="entry name" value="NUCLEAR FACTOR NF-KAPPA-B P110 SUBUNIT"/>
    <property type="match status" value="1"/>
</dbReference>
<dbReference type="Pfam" id="PF12796">
    <property type="entry name" value="Ank_2"/>
    <property type="match status" value="2"/>
</dbReference>
<feature type="compositionally biased region" description="Low complexity" evidence="2">
    <location>
        <begin position="85"/>
        <end position="98"/>
    </location>
</feature>
<proteinExistence type="predicted"/>
<feature type="compositionally biased region" description="Basic and acidic residues" evidence="2">
    <location>
        <begin position="1050"/>
        <end position="1071"/>
    </location>
</feature>
<dbReference type="AlphaFoldDB" id="A0A0D2WKT4"/>
<dbReference type="SUPFAM" id="SSF48403">
    <property type="entry name" value="Ankyrin repeat"/>
    <property type="match status" value="1"/>
</dbReference>
<feature type="region of interest" description="Disordered" evidence="2">
    <location>
        <begin position="1184"/>
        <end position="1223"/>
    </location>
</feature>
<keyword evidence="5" id="KW-1185">Reference proteome</keyword>
<protein>
    <recommendedName>
        <fullName evidence="3">IPT/TIG domain-containing protein</fullName>
    </recommendedName>
</protein>
<dbReference type="SUPFAM" id="SSF81296">
    <property type="entry name" value="E set domains"/>
    <property type="match status" value="1"/>
</dbReference>
<evidence type="ECO:0000256" key="2">
    <source>
        <dbReference type="SAM" id="MobiDB-lite"/>
    </source>
</evidence>
<dbReference type="eggNOG" id="KOG4177">
    <property type="taxonomic scope" value="Eukaryota"/>
</dbReference>
<feature type="compositionally biased region" description="Gly residues" evidence="2">
    <location>
        <begin position="544"/>
        <end position="560"/>
    </location>
</feature>
<keyword evidence="1" id="KW-0040">ANK repeat</keyword>
<feature type="repeat" description="ANK" evidence="1">
    <location>
        <begin position="671"/>
        <end position="703"/>
    </location>
</feature>
<dbReference type="SUPFAM" id="SSF49417">
    <property type="entry name" value="p53-like transcription factors"/>
    <property type="match status" value="1"/>
</dbReference>
<evidence type="ECO:0000256" key="1">
    <source>
        <dbReference type="PROSITE-ProRule" id="PRU00023"/>
    </source>
</evidence>
<dbReference type="EMBL" id="KE346361">
    <property type="protein sequence ID" value="KJE90298.1"/>
    <property type="molecule type" value="Genomic_DNA"/>
</dbReference>
<dbReference type="GO" id="GO:0000978">
    <property type="term" value="F:RNA polymerase II cis-regulatory region sequence-specific DNA binding"/>
    <property type="evidence" value="ECO:0007669"/>
    <property type="project" value="TreeGrafter"/>
</dbReference>
<reference evidence="5" key="2">
    <citation type="submission" date="2011-02" db="EMBL/GenBank/DDBJ databases">
        <title>The Genome Sequence of Capsaspora owczarzaki ATCC 30864.</title>
        <authorList>
            <person name="Russ C."/>
            <person name="Cuomo C."/>
            <person name="Burger G."/>
            <person name="Gray M.W."/>
            <person name="Holland P.W.H."/>
            <person name="King N."/>
            <person name="Lang F.B.F."/>
            <person name="Roger A.J."/>
            <person name="Ruiz-Trillo I."/>
            <person name="Young S.K."/>
            <person name="Zeng Q."/>
            <person name="Gargeya S."/>
            <person name="Alvarado L."/>
            <person name="Berlin A."/>
            <person name="Chapman S.B."/>
            <person name="Chen Z."/>
            <person name="Freedman E."/>
            <person name="Gellesch M."/>
            <person name="Goldberg J."/>
            <person name="Griggs A."/>
            <person name="Gujja S."/>
            <person name="Heilman E."/>
            <person name="Heiman D."/>
            <person name="Howarth C."/>
            <person name="Mehta T."/>
            <person name="Neiman D."/>
            <person name="Pearson M."/>
            <person name="Roberts A."/>
            <person name="Saif S."/>
            <person name="Shea T."/>
            <person name="Shenoy N."/>
            <person name="Sisk P."/>
            <person name="Stolte C."/>
            <person name="Sykes S."/>
            <person name="White J."/>
            <person name="Yandava C."/>
            <person name="Haas B."/>
            <person name="Nusbaum C."/>
            <person name="Birren B."/>
        </authorList>
    </citation>
    <scope>NUCLEOTIDE SEQUENCE</scope>
    <source>
        <strain evidence="5">ATCC 30864</strain>
    </source>
</reference>
<dbReference type="EMBL" id="KE346361">
    <property type="protein sequence ID" value="KJE90299.1"/>
    <property type="molecule type" value="Genomic_DNA"/>
</dbReference>
<dbReference type="SMART" id="SM00248">
    <property type="entry name" value="ANK"/>
    <property type="match status" value="5"/>
</dbReference>
<feature type="region of interest" description="Disordered" evidence="2">
    <location>
        <begin position="524"/>
        <end position="589"/>
    </location>
</feature>
<feature type="repeat" description="ANK" evidence="1">
    <location>
        <begin position="824"/>
        <end position="856"/>
    </location>
</feature>
<sequence length="1223" mass="128966">MDLSELSGWDPNLSLQEHTANLLAMDDSTMAAMILHSDGLSLFRDMGLYNSVSTSLDISGIPKFPPPPQQPQLAQAPPRRGHNQSSSSDSHSTPSPGSVLFSPSPASQDMSLQSPELGLVGLTGNSRLASTSEADDILLANILGHPVRSVSANTSMVGLPDDLGFSPTTGMDLTITATSPATADSSASATAFPAASPIASPSVSTSSGPVTVGGTSAALAALTPDRINRLLSAAEAAAEGAATLVEDLLMVTEEPAQFARFRYMSEQRERSLAGENSFPTLMVNPKYARVVPEMALVTAVLVTKMPDPHTGRQQKHWHHLGGIPAAPLEGPQRIARFDNIAVIMDKANNKDKDKSKAPVRSKDDQRCVRIMFELVFVSGNTQFYGRAISQPIYNAKLAITKISHSSGPVTGGNEVIMLCSKIRKGVTGVRMTDPTQWSVQAPSGSAWELNPQTLKADCNVPGANLFFHHQYAVVLTLPPYHTQTITAPVTVRISILDTDDETESQYVEYTYLPAEAAVRNAELAARKRRRDDSMRDFMDRFDGSDGGNGSGSGRGNNGGHDGSDANNNGRGGGGGSSSSKGGDEPFNFNSLIPMHQHKLHQLALSTVRAVQGFAASGDARYLLALHRQLLAAPNENGDSPLHTAVAQGNLRSTMALLPLLAAEDLQSVNDMGETVLHSAVIEKRAAIARLLLVAGADLGQSNARNFNRNSLHYLARHGDRATAMAVFGVFGSAQAPPANTNTPAQAPAGETKPKPADLRLLARIQAQAIKALLACELETGATPAHLAIRGGHWHVFEACAKLAASAPIPKAAGSLLSMVAEKSSGHSLLHSCVLANNEQAVRLLINLGASGNARDFGKNTPLHLAARQGHIGIAALLVEAGATLSLNAVSQTPLDVLTSEGSGLSRDQLRALVAVLRGELKYADMRGRPTLRMPTHAELHSTAAALTSASPGAVSLADFYAGKKASRSPAPLGASSSLLSSTGASAAGASAPTIAAVHAASATPVERTSMNNDDDYVLLEKDAPYPVEQQPHGKRNKHSHHRFTRSSHGSQDKDELKKDKDDPKKEKEPKELSKFTLKEAFVDGTNFWELTRKFAGKKKMASASTGEMEPLSPERPLSPTNAGSGAASPFNQAKEQVSPGAVPPTGLEKLVNKLMDASEATLSSQPAEAVTPEQKLAEKLEKLGLAPASTTSAPPPHPKVAALNAQSVEDARKTSTHALYSVD</sequence>
<feature type="region of interest" description="Disordered" evidence="2">
    <location>
        <begin position="1027"/>
        <end position="1071"/>
    </location>
</feature>
<accession>A0A0D2WKT4</accession>
<dbReference type="InterPro" id="IPR002110">
    <property type="entry name" value="Ankyrin_rpt"/>
</dbReference>
<dbReference type="GO" id="GO:0000981">
    <property type="term" value="F:DNA-binding transcription factor activity, RNA polymerase II-specific"/>
    <property type="evidence" value="ECO:0007669"/>
    <property type="project" value="TreeGrafter"/>
</dbReference>
<dbReference type="Proteomes" id="UP000008743">
    <property type="component" value="Unassembled WGS sequence"/>
</dbReference>
<dbReference type="PROSITE" id="PS50297">
    <property type="entry name" value="ANK_REP_REGION"/>
    <property type="match status" value="3"/>
</dbReference>